<evidence type="ECO:0000313" key="9">
    <source>
        <dbReference type="Proteomes" id="UP000823749"/>
    </source>
</evidence>
<dbReference type="Pfam" id="PF02544">
    <property type="entry name" value="Steroid_dh"/>
    <property type="match status" value="1"/>
</dbReference>
<dbReference type="FunFam" id="1.20.120.1630:FF:000017">
    <property type="entry name" value="3-oxo-5-alpha-steroid 4-dehydrogenase family protein"/>
    <property type="match status" value="1"/>
</dbReference>
<feature type="transmembrane region" description="Helical" evidence="6">
    <location>
        <begin position="6"/>
        <end position="28"/>
    </location>
</feature>
<dbReference type="Gene3D" id="1.20.120.1630">
    <property type="match status" value="1"/>
</dbReference>
<sequence>METSILQGWIYPPSSFVMVMSVLTVLFVHKYSGPMFVDIATMISLNYFINAALMIYAQHLTQGLPEPQVDLKYPGIAIFLVGLSGNFYHHCLLSNLRGEGKQEYKIPKGGLFSLVICPHYLFEILGFIGVSCIAQTLSAVSFTLGSAILLMGRSYGTRRWYLSKFEDFPEDVKAIIPFVF</sequence>
<protein>
    <recommendedName>
        <fullName evidence="7">3-oxo-5-alpha-steroid 4-dehydrogenase C-terminal domain-containing protein</fullName>
    </recommendedName>
</protein>
<feature type="domain" description="3-oxo-5-alpha-steroid 4-dehydrogenase C-terminal" evidence="7">
    <location>
        <begin position="46"/>
        <end position="180"/>
    </location>
</feature>
<gene>
    <name evidence="8" type="ORF">RHGRI_027299</name>
</gene>
<dbReference type="GO" id="GO:0006629">
    <property type="term" value="P:lipid metabolic process"/>
    <property type="evidence" value="ECO:0007669"/>
    <property type="project" value="InterPro"/>
</dbReference>
<comment type="caution">
    <text evidence="8">The sequence shown here is derived from an EMBL/GenBank/DDBJ whole genome shotgun (WGS) entry which is preliminary data.</text>
</comment>
<dbReference type="AlphaFoldDB" id="A0AAV6J1R2"/>
<feature type="transmembrane region" description="Helical" evidence="6">
    <location>
        <begin position="35"/>
        <end position="59"/>
    </location>
</feature>
<feature type="transmembrane region" description="Helical" evidence="6">
    <location>
        <begin position="136"/>
        <end position="155"/>
    </location>
</feature>
<dbReference type="InterPro" id="IPR001104">
    <property type="entry name" value="3-oxo-5_a-steroid_4-DH_C"/>
</dbReference>
<comment type="similarity">
    <text evidence="2">Belongs to the steroid 5-alpha reductase family.</text>
</comment>
<keyword evidence="5 6" id="KW-0472">Membrane</keyword>
<evidence type="ECO:0000256" key="5">
    <source>
        <dbReference type="ARBA" id="ARBA00023136"/>
    </source>
</evidence>
<accession>A0AAV6J1R2</accession>
<evidence type="ECO:0000313" key="8">
    <source>
        <dbReference type="EMBL" id="KAG5533010.1"/>
    </source>
</evidence>
<feature type="transmembrane region" description="Helical" evidence="6">
    <location>
        <begin position="109"/>
        <end position="130"/>
    </location>
</feature>
<dbReference type="PANTHER" id="PTHR10556:SF35">
    <property type="entry name" value="3-OXO-5-ALPHA-STEROID 4-DEHYDROGENASE FAMILY PROTEIN"/>
    <property type="match status" value="1"/>
</dbReference>
<dbReference type="PANTHER" id="PTHR10556">
    <property type="entry name" value="3-OXO-5-ALPHA-STEROID 4-DEHYDROGENASE"/>
    <property type="match status" value="1"/>
</dbReference>
<dbReference type="PROSITE" id="PS50244">
    <property type="entry name" value="S5A_REDUCTASE"/>
    <property type="match status" value="1"/>
</dbReference>
<evidence type="ECO:0000259" key="7">
    <source>
        <dbReference type="Pfam" id="PF02544"/>
    </source>
</evidence>
<dbReference type="GO" id="GO:0016627">
    <property type="term" value="F:oxidoreductase activity, acting on the CH-CH group of donors"/>
    <property type="evidence" value="ECO:0007669"/>
    <property type="project" value="InterPro"/>
</dbReference>
<dbReference type="Proteomes" id="UP000823749">
    <property type="component" value="Chromosome 9"/>
</dbReference>
<evidence type="ECO:0000256" key="2">
    <source>
        <dbReference type="ARBA" id="ARBA00007742"/>
    </source>
</evidence>
<evidence type="ECO:0000256" key="3">
    <source>
        <dbReference type="ARBA" id="ARBA00022692"/>
    </source>
</evidence>
<proteinExistence type="inferred from homology"/>
<dbReference type="InterPro" id="IPR039357">
    <property type="entry name" value="SRD5A/TECR"/>
</dbReference>
<name>A0AAV6J1R2_9ERIC</name>
<keyword evidence="9" id="KW-1185">Reference proteome</keyword>
<dbReference type="EMBL" id="JACTNZ010000009">
    <property type="protein sequence ID" value="KAG5533010.1"/>
    <property type="molecule type" value="Genomic_DNA"/>
</dbReference>
<evidence type="ECO:0000256" key="4">
    <source>
        <dbReference type="ARBA" id="ARBA00022989"/>
    </source>
</evidence>
<evidence type="ECO:0000256" key="1">
    <source>
        <dbReference type="ARBA" id="ARBA00004141"/>
    </source>
</evidence>
<organism evidence="8 9">
    <name type="scientific">Rhododendron griersonianum</name>
    <dbReference type="NCBI Taxonomy" id="479676"/>
    <lineage>
        <taxon>Eukaryota</taxon>
        <taxon>Viridiplantae</taxon>
        <taxon>Streptophyta</taxon>
        <taxon>Embryophyta</taxon>
        <taxon>Tracheophyta</taxon>
        <taxon>Spermatophyta</taxon>
        <taxon>Magnoliopsida</taxon>
        <taxon>eudicotyledons</taxon>
        <taxon>Gunneridae</taxon>
        <taxon>Pentapetalae</taxon>
        <taxon>asterids</taxon>
        <taxon>Ericales</taxon>
        <taxon>Ericaceae</taxon>
        <taxon>Ericoideae</taxon>
        <taxon>Rhodoreae</taxon>
        <taxon>Rhododendron</taxon>
    </lineage>
</organism>
<keyword evidence="4 6" id="KW-1133">Transmembrane helix</keyword>
<feature type="transmembrane region" description="Helical" evidence="6">
    <location>
        <begin position="71"/>
        <end position="88"/>
    </location>
</feature>
<comment type="subcellular location">
    <subcellularLocation>
        <location evidence="1">Membrane</location>
        <topology evidence="1">Multi-pass membrane protein</topology>
    </subcellularLocation>
</comment>
<reference evidence="8" key="1">
    <citation type="submission" date="2020-08" db="EMBL/GenBank/DDBJ databases">
        <title>Plant Genome Project.</title>
        <authorList>
            <person name="Zhang R.-G."/>
        </authorList>
    </citation>
    <scope>NUCLEOTIDE SEQUENCE</scope>
    <source>
        <strain evidence="8">WSP0</strain>
        <tissue evidence="8">Leaf</tissue>
    </source>
</reference>
<evidence type="ECO:0000256" key="6">
    <source>
        <dbReference type="SAM" id="Phobius"/>
    </source>
</evidence>
<dbReference type="GO" id="GO:0016020">
    <property type="term" value="C:membrane"/>
    <property type="evidence" value="ECO:0007669"/>
    <property type="project" value="UniProtKB-SubCell"/>
</dbReference>
<keyword evidence="3 6" id="KW-0812">Transmembrane</keyword>